<sequence>MPFMFCYTNYFSFINWYNIAFFGDCWCYFNKHDMFHWFWAIIDIYDSPCVIVIDKDITFYECIGSYKTNAQWNFFLRDWDTLINSLTLTTYLRNYAKPESKLTYHPGSP</sequence>
<dbReference type="Proteomes" id="UP000235145">
    <property type="component" value="Unassembled WGS sequence"/>
</dbReference>
<dbReference type="AlphaFoldDB" id="A0A9R1V963"/>
<gene>
    <name evidence="1" type="ORF">LSAT_V11C600322050</name>
</gene>
<evidence type="ECO:0000313" key="1">
    <source>
        <dbReference type="EMBL" id="KAJ0200501.1"/>
    </source>
</evidence>
<accession>A0A9R1V963</accession>
<evidence type="ECO:0000313" key="2">
    <source>
        <dbReference type="Proteomes" id="UP000235145"/>
    </source>
</evidence>
<reference evidence="1 2" key="1">
    <citation type="journal article" date="2017" name="Nat. Commun.">
        <title>Genome assembly with in vitro proximity ligation data and whole-genome triplication in lettuce.</title>
        <authorList>
            <person name="Reyes-Chin-Wo S."/>
            <person name="Wang Z."/>
            <person name="Yang X."/>
            <person name="Kozik A."/>
            <person name="Arikit S."/>
            <person name="Song C."/>
            <person name="Xia L."/>
            <person name="Froenicke L."/>
            <person name="Lavelle D.O."/>
            <person name="Truco M.J."/>
            <person name="Xia R."/>
            <person name="Zhu S."/>
            <person name="Xu C."/>
            <person name="Xu H."/>
            <person name="Xu X."/>
            <person name="Cox K."/>
            <person name="Korf I."/>
            <person name="Meyers B.C."/>
            <person name="Michelmore R.W."/>
        </authorList>
    </citation>
    <scope>NUCLEOTIDE SEQUENCE [LARGE SCALE GENOMIC DNA]</scope>
    <source>
        <strain evidence="2">cv. Salinas</strain>
        <tissue evidence="1">Seedlings</tissue>
    </source>
</reference>
<keyword evidence="2" id="KW-1185">Reference proteome</keyword>
<name>A0A9R1V963_LACSA</name>
<protein>
    <submittedName>
        <fullName evidence="1">Uncharacterized protein</fullName>
    </submittedName>
</protein>
<comment type="caution">
    <text evidence="1">The sequence shown here is derived from an EMBL/GenBank/DDBJ whole genome shotgun (WGS) entry which is preliminary data.</text>
</comment>
<proteinExistence type="predicted"/>
<organism evidence="1 2">
    <name type="scientific">Lactuca sativa</name>
    <name type="common">Garden lettuce</name>
    <dbReference type="NCBI Taxonomy" id="4236"/>
    <lineage>
        <taxon>Eukaryota</taxon>
        <taxon>Viridiplantae</taxon>
        <taxon>Streptophyta</taxon>
        <taxon>Embryophyta</taxon>
        <taxon>Tracheophyta</taxon>
        <taxon>Spermatophyta</taxon>
        <taxon>Magnoliopsida</taxon>
        <taxon>eudicotyledons</taxon>
        <taxon>Gunneridae</taxon>
        <taxon>Pentapetalae</taxon>
        <taxon>asterids</taxon>
        <taxon>campanulids</taxon>
        <taxon>Asterales</taxon>
        <taxon>Asteraceae</taxon>
        <taxon>Cichorioideae</taxon>
        <taxon>Cichorieae</taxon>
        <taxon>Lactucinae</taxon>
        <taxon>Lactuca</taxon>
    </lineage>
</organism>
<dbReference type="EMBL" id="NBSK02000006">
    <property type="protein sequence ID" value="KAJ0200501.1"/>
    <property type="molecule type" value="Genomic_DNA"/>
</dbReference>